<comment type="caution">
    <text evidence="1">The sequence shown here is derived from an EMBL/GenBank/DDBJ whole genome shotgun (WGS) entry which is preliminary data.</text>
</comment>
<dbReference type="Proteomes" id="UP001464891">
    <property type="component" value="Unassembled WGS sequence"/>
</dbReference>
<protein>
    <submittedName>
        <fullName evidence="1">Uncharacterized protein</fullName>
    </submittedName>
</protein>
<dbReference type="RefSeq" id="WP_190433207.1">
    <property type="nucleotide sequence ID" value="NZ_JAMPKM010000010.1"/>
</dbReference>
<gene>
    <name evidence="1" type="ORF">NC998_16610</name>
</gene>
<keyword evidence="2" id="KW-1185">Reference proteome</keyword>
<accession>A0ABV0JAC2</accession>
<sequence length="304" mass="34958">MLVFFIHGVATKDADYSKHLQNLLKREFTRRNEALPHFYSSFWGVVYKQTGQLWHWIHQDLQELKKNYPQVDVGDVFRYQEFREDFISQFFGDILTYFNTSKGKDIREIIAEQLYKFVRAHPEDDEIHIVTHSLGSVVLWDVLFSEQNFESDDPAYEIRALLGVVKNEEPKLRSITKMGSPILFFNMMLNVKFETIENFARKYQASPLRWTNIIHSSDIIAYPIQASLNSKSIPGLFFRDKYIWADANAAERGARTFGQAQAAMAIGVTDAHGAYWHSSGTARLITANLLGDVTAIDSSTIDTQ</sequence>
<evidence type="ECO:0000313" key="1">
    <source>
        <dbReference type="EMBL" id="MEP0818724.1"/>
    </source>
</evidence>
<name>A0ABV0JAC2_9CYAN</name>
<evidence type="ECO:0000313" key="2">
    <source>
        <dbReference type="Proteomes" id="UP001464891"/>
    </source>
</evidence>
<organism evidence="1 2">
    <name type="scientific">Trichocoleus desertorum GB2-A4</name>
    <dbReference type="NCBI Taxonomy" id="2933944"/>
    <lineage>
        <taxon>Bacteria</taxon>
        <taxon>Bacillati</taxon>
        <taxon>Cyanobacteriota</taxon>
        <taxon>Cyanophyceae</taxon>
        <taxon>Leptolyngbyales</taxon>
        <taxon>Trichocoleusaceae</taxon>
        <taxon>Trichocoleus</taxon>
    </lineage>
</organism>
<dbReference type="EMBL" id="JAMPKM010000010">
    <property type="protein sequence ID" value="MEP0818724.1"/>
    <property type="molecule type" value="Genomic_DNA"/>
</dbReference>
<reference evidence="1 2" key="1">
    <citation type="submission" date="2022-04" db="EMBL/GenBank/DDBJ databases">
        <title>Positive selection, recombination, and allopatry shape intraspecific diversity of widespread and dominant cyanobacteria.</title>
        <authorList>
            <person name="Wei J."/>
            <person name="Shu W."/>
            <person name="Hu C."/>
        </authorList>
    </citation>
    <scope>NUCLEOTIDE SEQUENCE [LARGE SCALE GENOMIC DNA]</scope>
    <source>
        <strain evidence="1 2">GB2-A4</strain>
    </source>
</reference>
<proteinExistence type="predicted"/>